<dbReference type="InterPro" id="IPR025202">
    <property type="entry name" value="PLD-like_dom"/>
</dbReference>
<name>A0A075I9V5_9EURY</name>
<dbReference type="InterPro" id="IPR001322">
    <property type="entry name" value="Lamin_tail_dom"/>
</dbReference>
<dbReference type="Gene3D" id="2.60.40.1260">
    <property type="entry name" value="Lamin Tail domain"/>
    <property type="match status" value="1"/>
</dbReference>
<dbReference type="GO" id="GO:0003824">
    <property type="term" value="F:catalytic activity"/>
    <property type="evidence" value="ECO:0007669"/>
    <property type="project" value="InterPro"/>
</dbReference>
<evidence type="ECO:0000256" key="2">
    <source>
        <dbReference type="SAM" id="Phobius"/>
    </source>
</evidence>
<feature type="domain" description="PLD phosphodiesterase" evidence="3">
    <location>
        <begin position="1189"/>
        <end position="1216"/>
    </location>
</feature>
<dbReference type="Pfam" id="PF13091">
    <property type="entry name" value="PLDc_2"/>
    <property type="match status" value="2"/>
</dbReference>
<keyword evidence="2" id="KW-0812">Transmembrane</keyword>
<dbReference type="Pfam" id="PF05787">
    <property type="entry name" value="PhoX"/>
    <property type="match status" value="1"/>
</dbReference>
<feature type="domain" description="LTD" evidence="4">
    <location>
        <begin position="17"/>
        <end position="167"/>
    </location>
</feature>
<sequence>MSLPPILIGGLSETTPSRSTSSRSTTCSGICINEMMPNADGSDQGLFPNGEWVELYNSGSVGLSLENWTLEDVGGWIHPLDAGTWVGFDQLATPYVLAAGAYAVIAENEVGTLRLNNAGETLDLKDSGGVTVHTVTSGEASNGVSKIPNPSDATADWIDSEENTPGAENSEATGGGEGGGDDSTPPSLTRIMTMPYDAEVTGMYVDANGNFFVNAMHPDDNYMDATVGVVKGVDWNNLPDSVPELALPADLAEKTSIRLSYGQYQHLFQNGDALSEGGVAGGVYAADDGDLLFVSEKPDFNAFVPLNPQGTRGYLYTTWEDRPAGISQILIEWNSAANSWDVLGGMMRDLSAIGGGWVLCFGTMSPWGTPLASEELYFDDTENWNDPTYSYHSDQVELEDYLGYYPNPYDYGYIVEIKNPATASGDLVKHMAMGRFSHENAQVMPDDRTVYLSDDGYDTVLFKFVADTAGDLSAGTLYAAKVTQDDSSDSATTGFDVEWLEMASSSNSEIRDWVDQYDGITVSDYANGQNSYITESEINDWAEGRLNDDLDGDGTIESAADDRVAFLESRKAAGAIGASDEWNKMEGVVFNPDAPGYLYLAMSDVRYDMSDGQGDIDVSENRCGIVYRMPVESGWGISRIEPAIVGGPYSSGSSPDQCDANNLAGPDNLAVLDDGRVLVGEDTGKHQNNMVWLWKPPVGPVEWDGEYTLKFTRIMPAEVPDRDNDWLEITNIGNSPVSIAGWTIERIRSTEPWISTVNDLTIDAGASVVLTENPPNLLADGGIVALDGNVALTNMPWLVDSGSALQLKAPDGTVVDAIAFGGGIAEIDGWTGAAISVPGDGSPGLILMRGSGCGDYPDTDSGADWEERWIRIGASTFCGGGHFTTEADSTASASIGPDTAFNDLIQWIGSAEDSIHLHVYQFMSPDLTHALLDAIDRGVSVTLLLEEGILDGSSTVNNQRGHAQSLNDAGATVLWMEDPTLISSPYAYIHSKVAVRDGESVWISSGNWKDSSVPPDGIGNREWSAILNSETAAQLVLSRMAWDENTNHLHIEPHGAQHAPTFGWALNEPVHDGSTTATPTHQGPFDAQLMTCPDDCVDGIVAMIGSAETSIELSVQYLDLDWYWGFGDNPIITALHEAAQRGVSVRLMLNGYYAEWDEEIRDTIHMFNTDWNATEGLDATARLMAYSDSIVKLHNKGAIIDGESVLVGSMNWGSSAALRNREMGVLFHHEALASDYLASFEEDWNRLDPTTDSDGDLMPDQWEEQYGLNRHSAAVLGTALSEQSLDPDEDGLNNLQEFQLGGDPMDNDTDNDCILDGEEVIFAQVVGRSPSIAMISSDVDEDGVLDGEQYGCEPVDNGTGVVDNGTGVVDDGGDEGDEGGFLNIREDPLSRPGAEFLFWLMVISTVSLVLAGASMFLQPRRSTDEVLVDDSGYRFEDPEESKAILKGTSFDEGAEDARARTEGRDDGSHGAIRLDGFGFKTATRDEVQWMLDQGRTMEEVRVKLGEEE</sequence>
<protein>
    <submittedName>
        <fullName evidence="5">Putative phosphatase</fullName>
    </submittedName>
</protein>
<accession>A0A075I9V5</accession>
<feature type="transmembrane region" description="Helical" evidence="2">
    <location>
        <begin position="1396"/>
        <end position="1417"/>
    </location>
</feature>
<feature type="region of interest" description="Disordered" evidence="1">
    <location>
        <begin position="135"/>
        <end position="190"/>
    </location>
</feature>
<reference evidence="5" key="1">
    <citation type="journal article" date="2014" name="Genome Biol. Evol.">
        <title>Pangenome evidence for extensive interdomain horizontal transfer affecting lineage core and shell genes in uncultured planktonic thaumarchaeota and euryarchaeota.</title>
        <authorList>
            <person name="Deschamps P."/>
            <person name="Zivanovic Y."/>
            <person name="Moreira D."/>
            <person name="Rodriguez-Valera F."/>
            <person name="Lopez-Garcia P."/>
        </authorList>
    </citation>
    <scope>NUCLEOTIDE SEQUENCE</scope>
</reference>
<feature type="compositionally biased region" description="Polar residues" evidence="1">
    <location>
        <begin position="135"/>
        <end position="144"/>
    </location>
</feature>
<organism evidence="5">
    <name type="scientific">uncultured marine group II/III euryarchaeote SAT1000_34_C08</name>
    <dbReference type="NCBI Taxonomy" id="1456576"/>
    <lineage>
        <taxon>Archaea</taxon>
        <taxon>Methanobacteriati</taxon>
        <taxon>Methanobacteriota</taxon>
        <taxon>environmental samples</taxon>
    </lineage>
</organism>
<dbReference type="InterPro" id="IPR001736">
    <property type="entry name" value="PLipase_D/transphosphatidylase"/>
</dbReference>
<dbReference type="Gene3D" id="3.30.870.10">
    <property type="entry name" value="Endonuclease Chain A"/>
    <property type="match status" value="2"/>
</dbReference>
<evidence type="ECO:0000259" key="4">
    <source>
        <dbReference type="PROSITE" id="PS51841"/>
    </source>
</evidence>
<dbReference type="SMART" id="SM00155">
    <property type="entry name" value="PLDc"/>
    <property type="match status" value="2"/>
</dbReference>
<dbReference type="CDD" id="cd09128">
    <property type="entry name" value="PLDc_unchar1_2"/>
    <property type="match status" value="1"/>
</dbReference>
<dbReference type="PROSITE" id="PS50035">
    <property type="entry name" value="PLD"/>
    <property type="match status" value="2"/>
</dbReference>
<feature type="region of interest" description="Disordered" evidence="1">
    <location>
        <begin position="1"/>
        <end position="25"/>
    </location>
</feature>
<dbReference type="PANTHER" id="PTHR35399">
    <property type="entry name" value="SLR8030 PROTEIN"/>
    <property type="match status" value="1"/>
</dbReference>
<feature type="domain" description="LTD" evidence="4">
    <location>
        <begin position="707"/>
        <end position="822"/>
    </location>
</feature>
<keyword evidence="2" id="KW-1133">Transmembrane helix</keyword>
<dbReference type="EMBL" id="KF901265">
    <property type="protein sequence ID" value="AIF24585.1"/>
    <property type="molecule type" value="Genomic_DNA"/>
</dbReference>
<evidence type="ECO:0000259" key="3">
    <source>
        <dbReference type="PROSITE" id="PS50035"/>
    </source>
</evidence>
<dbReference type="PANTHER" id="PTHR35399:SF2">
    <property type="entry name" value="DUF839 DOMAIN-CONTAINING PROTEIN"/>
    <property type="match status" value="1"/>
</dbReference>
<proteinExistence type="predicted"/>
<dbReference type="SUPFAM" id="SSF74853">
    <property type="entry name" value="Lamin A/C globular tail domain"/>
    <property type="match status" value="2"/>
</dbReference>
<feature type="compositionally biased region" description="Low complexity" evidence="1">
    <location>
        <begin position="12"/>
        <end position="25"/>
    </location>
</feature>
<dbReference type="InterPro" id="IPR008557">
    <property type="entry name" value="PhoX"/>
</dbReference>
<dbReference type="SUPFAM" id="SSF56024">
    <property type="entry name" value="Phospholipase D/nuclease"/>
    <property type="match status" value="2"/>
</dbReference>
<dbReference type="InterPro" id="IPR036415">
    <property type="entry name" value="Lamin_tail_dom_sf"/>
</dbReference>
<dbReference type="PROSITE" id="PS51841">
    <property type="entry name" value="LTD"/>
    <property type="match status" value="2"/>
</dbReference>
<dbReference type="Pfam" id="PF00932">
    <property type="entry name" value="LTD"/>
    <property type="match status" value="2"/>
</dbReference>
<evidence type="ECO:0000256" key="1">
    <source>
        <dbReference type="SAM" id="MobiDB-lite"/>
    </source>
</evidence>
<evidence type="ECO:0000313" key="5">
    <source>
        <dbReference type="EMBL" id="AIF24585.1"/>
    </source>
</evidence>
<keyword evidence="2" id="KW-0472">Membrane</keyword>
<feature type="domain" description="PLD phosphodiesterase" evidence="3">
    <location>
        <begin position="985"/>
        <end position="1012"/>
    </location>
</feature>